<dbReference type="eggNOG" id="COG0727">
    <property type="taxonomic scope" value="Bacteria"/>
</dbReference>
<accession>C7LXQ3</accession>
<dbReference type="EMBL" id="CP001629">
    <property type="protein sequence ID" value="ACU91289.1"/>
    <property type="molecule type" value="Genomic_DNA"/>
</dbReference>
<dbReference type="Proteomes" id="UP000002216">
    <property type="component" value="Chromosome"/>
</dbReference>
<organism evidence="1 2">
    <name type="scientific">Desulfomicrobium baculatum (strain DSM 4028 / VKM B-1378 / X)</name>
    <name type="common">Desulfovibrio baculatus</name>
    <dbReference type="NCBI Taxonomy" id="525897"/>
    <lineage>
        <taxon>Bacteria</taxon>
        <taxon>Pseudomonadati</taxon>
        <taxon>Thermodesulfobacteriota</taxon>
        <taxon>Desulfovibrionia</taxon>
        <taxon>Desulfovibrionales</taxon>
        <taxon>Desulfomicrobiaceae</taxon>
        <taxon>Desulfomicrobium</taxon>
    </lineage>
</organism>
<proteinExistence type="predicted"/>
<evidence type="ECO:0000313" key="2">
    <source>
        <dbReference type="Proteomes" id="UP000002216"/>
    </source>
</evidence>
<gene>
    <name evidence="1" type="ordered locus">Dbac_3214</name>
</gene>
<evidence type="ECO:0000313" key="1">
    <source>
        <dbReference type="EMBL" id="ACU91289.1"/>
    </source>
</evidence>
<dbReference type="HOGENOM" id="CLU_114461_0_0_7"/>
<name>C7LXQ3_DESBD</name>
<dbReference type="KEGG" id="dba:Dbac_3214"/>
<dbReference type="STRING" id="525897.Dbac_3214"/>
<evidence type="ECO:0008006" key="3">
    <source>
        <dbReference type="Google" id="ProtNLM"/>
    </source>
</evidence>
<keyword evidence="2" id="KW-1185">Reference proteome</keyword>
<sequence length="181" mass="19915">MNDTSIIHPDVCSRCAVRGRTCCSVVSGDEEFCFPISIPEMNAIRSAGQGGDDSFVLVANTPGFVEQLGFLMPERDIEAAFPRQGSHWRLATTAQGECTFLGREGCLLDRSVRPIYCRLFPLWQFQGQLTWFTAAECLANEECGSLAAMIEAMNTSRTEVRGLFSEMCSKLGLEPDAKVKS</sequence>
<protein>
    <recommendedName>
        <fullName evidence="3">Zinc/iron-chelating domain-containing protein</fullName>
    </recommendedName>
</protein>
<dbReference type="AlphaFoldDB" id="C7LXQ3"/>
<reference evidence="1 2" key="1">
    <citation type="journal article" date="2009" name="Stand. Genomic Sci.">
        <title>Complete genome sequence of Desulfomicrobium baculatum type strain (X).</title>
        <authorList>
            <person name="Copeland A."/>
            <person name="Spring S."/>
            <person name="Goker M."/>
            <person name="Schneider S."/>
            <person name="Lapidus A."/>
            <person name="Del Rio T.G."/>
            <person name="Tice H."/>
            <person name="Cheng J.F."/>
            <person name="Chen F."/>
            <person name="Nolan M."/>
            <person name="Bruce D."/>
            <person name="Goodwin L."/>
            <person name="Pitluck S."/>
            <person name="Ivanova N."/>
            <person name="Mavrommatis K."/>
            <person name="Ovchinnikova G."/>
            <person name="Pati A."/>
            <person name="Chen A."/>
            <person name="Palaniappan K."/>
            <person name="Land M."/>
            <person name="Hauser L."/>
            <person name="Chang Y.J."/>
            <person name="Jeffries C.C."/>
            <person name="Meincke L."/>
            <person name="Sims D."/>
            <person name="Brettin T."/>
            <person name="Detter J.C."/>
            <person name="Han C."/>
            <person name="Chain P."/>
            <person name="Bristow J."/>
            <person name="Eisen J.A."/>
            <person name="Markowitz V."/>
            <person name="Hugenholtz P."/>
            <person name="Kyrpides N.C."/>
            <person name="Klenk H.P."/>
            <person name="Lucas S."/>
        </authorList>
    </citation>
    <scope>NUCLEOTIDE SEQUENCE [LARGE SCALE GENOMIC DNA]</scope>
    <source>
        <strain evidence="2">DSM 4028 / VKM B-1378 / X</strain>
    </source>
</reference>